<reference evidence="2" key="2">
    <citation type="submission" date="2015-01" db="EMBL/GenBank/DDBJ databases">
        <title>Evolutionary Origins and Diversification of the Mycorrhizal Mutualists.</title>
        <authorList>
            <consortium name="DOE Joint Genome Institute"/>
            <consortium name="Mycorrhizal Genomics Consortium"/>
            <person name="Kohler A."/>
            <person name="Kuo A."/>
            <person name="Nagy L.G."/>
            <person name="Floudas D."/>
            <person name="Copeland A."/>
            <person name="Barry K.W."/>
            <person name="Cichocki N."/>
            <person name="Veneault-Fourrey C."/>
            <person name="LaButti K."/>
            <person name="Lindquist E.A."/>
            <person name="Lipzen A."/>
            <person name="Lundell T."/>
            <person name="Morin E."/>
            <person name="Murat C."/>
            <person name="Riley R."/>
            <person name="Ohm R."/>
            <person name="Sun H."/>
            <person name="Tunlid A."/>
            <person name="Henrissat B."/>
            <person name="Grigoriev I.V."/>
            <person name="Hibbett D.S."/>
            <person name="Martin F."/>
        </authorList>
    </citation>
    <scope>NUCLEOTIDE SEQUENCE [LARGE SCALE GENOMIC DNA]</scope>
    <source>
        <strain evidence="2">Ve08.2h10</strain>
    </source>
</reference>
<sequence>MGFWFPASNIAFQGPHGDPEPSGSIFYYKVLTICTAILKACTHVLHCGQLAIFTNNLNTVQLFNSLMALPSMNWMVILAVDSLMTCNIYWQVFHISGVHNVVANCISHLKNCEAIQASLGLTIQPFQPPQSMLGAAQK</sequence>
<evidence type="ECO:0008006" key="3">
    <source>
        <dbReference type="Google" id="ProtNLM"/>
    </source>
</evidence>
<dbReference type="EMBL" id="KN827944">
    <property type="protein sequence ID" value="KIK75671.1"/>
    <property type="molecule type" value="Genomic_DNA"/>
</dbReference>
<accession>A0A0D0CX17</accession>
<dbReference type="InParanoid" id="A0A0D0CX17"/>
<evidence type="ECO:0000313" key="2">
    <source>
        <dbReference type="Proteomes" id="UP000054538"/>
    </source>
</evidence>
<proteinExistence type="predicted"/>
<dbReference type="OrthoDB" id="3249498at2759"/>
<dbReference type="AlphaFoldDB" id="A0A0D0CX17"/>
<protein>
    <recommendedName>
        <fullName evidence="3">RNase H type-1 domain-containing protein</fullName>
    </recommendedName>
</protein>
<dbReference type="STRING" id="930991.A0A0D0CX17"/>
<keyword evidence="2" id="KW-1185">Reference proteome</keyword>
<reference evidence="1 2" key="1">
    <citation type="submission" date="2014-04" db="EMBL/GenBank/DDBJ databases">
        <authorList>
            <consortium name="DOE Joint Genome Institute"/>
            <person name="Kuo A."/>
            <person name="Kohler A."/>
            <person name="Jargeat P."/>
            <person name="Nagy L.G."/>
            <person name="Floudas D."/>
            <person name="Copeland A."/>
            <person name="Barry K.W."/>
            <person name="Cichocki N."/>
            <person name="Veneault-Fourrey C."/>
            <person name="LaButti K."/>
            <person name="Lindquist E.A."/>
            <person name="Lipzen A."/>
            <person name="Lundell T."/>
            <person name="Morin E."/>
            <person name="Murat C."/>
            <person name="Sun H."/>
            <person name="Tunlid A."/>
            <person name="Henrissat B."/>
            <person name="Grigoriev I.V."/>
            <person name="Hibbett D.S."/>
            <person name="Martin F."/>
            <person name="Nordberg H.P."/>
            <person name="Cantor M.N."/>
            <person name="Hua S.X."/>
        </authorList>
    </citation>
    <scope>NUCLEOTIDE SEQUENCE [LARGE SCALE GENOMIC DNA]</scope>
    <source>
        <strain evidence="1 2">Ve08.2h10</strain>
    </source>
</reference>
<organism evidence="1 2">
    <name type="scientific">Paxillus rubicundulus Ve08.2h10</name>
    <dbReference type="NCBI Taxonomy" id="930991"/>
    <lineage>
        <taxon>Eukaryota</taxon>
        <taxon>Fungi</taxon>
        <taxon>Dikarya</taxon>
        <taxon>Basidiomycota</taxon>
        <taxon>Agaricomycotina</taxon>
        <taxon>Agaricomycetes</taxon>
        <taxon>Agaricomycetidae</taxon>
        <taxon>Boletales</taxon>
        <taxon>Paxilineae</taxon>
        <taxon>Paxillaceae</taxon>
        <taxon>Paxillus</taxon>
    </lineage>
</organism>
<dbReference type="HOGENOM" id="CLU_125038_0_0_1"/>
<evidence type="ECO:0000313" key="1">
    <source>
        <dbReference type="EMBL" id="KIK75671.1"/>
    </source>
</evidence>
<dbReference type="Proteomes" id="UP000054538">
    <property type="component" value="Unassembled WGS sequence"/>
</dbReference>
<gene>
    <name evidence="1" type="ORF">PAXRUDRAFT_172093</name>
</gene>
<name>A0A0D0CX17_9AGAM</name>